<feature type="signal peptide" evidence="1">
    <location>
        <begin position="1"/>
        <end position="17"/>
    </location>
</feature>
<keyword evidence="1" id="KW-0732">Signal</keyword>
<reference evidence="2 3" key="1">
    <citation type="submission" date="2024-04" db="EMBL/GenBank/DDBJ databases">
        <authorList>
            <person name="Rising A."/>
            <person name="Reimegard J."/>
            <person name="Sonavane S."/>
            <person name="Akerstrom W."/>
            <person name="Nylinder S."/>
            <person name="Hedman E."/>
            <person name="Kallberg Y."/>
        </authorList>
    </citation>
    <scope>NUCLEOTIDE SEQUENCE [LARGE SCALE GENOMIC DNA]</scope>
</reference>
<evidence type="ECO:0000256" key="1">
    <source>
        <dbReference type="SAM" id="SignalP"/>
    </source>
</evidence>
<comment type="caution">
    <text evidence="2">The sequence shown here is derived from an EMBL/GenBank/DDBJ whole genome shotgun (WGS) entry which is preliminary data.</text>
</comment>
<dbReference type="AlphaFoldDB" id="A0AAV2BLM0"/>
<organism evidence="2 3">
    <name type="scientific">Larinioides sclopetarius</name>
    <dbReference type="NCBI Taxonomy" id="280406"/>
    <lineage>
        <taxon>Eukaryota</taxon>
        <taxon>Metazoa</taxon>
        <taxon>Ecdysozoa</taxon>
        <taxon>Arthropoda</taxon>
        <taxon>Chelicerata</taxon>
        <taxon>Arachnida</taxon>
        <taxon>Araneae</taxon>
        <taxon>Araneomorphae</taxon>
        <taxon>Entelegynae</taxon>
        <taxon>Araneoidea</taxon>
        <taxon>Araneidae</taxon>
        <taxon>Larinioides</taxon>
    </lineage>
</organism>
<evidence type="ECO:0008006" key="4">
    <source>
        <dbReference type="Google" id="ProtNLM"/>
    </source>
</evidence>
<gene>
    <name evidence="2" type="ORF">LARSCL_LOCUS19978</name>
</gene>
<protein>
    <recommendedName>
        <fullName evidence="4">DDE Tnp4 domain-containing protein</fullName>
    </recommendedName>
</protein>
<evidence type="ECO:0000313" key="2">
    <source>
        <dbReference type="EMBL" id="CAL1296862.1"/>
    </source>
</evidence>
<feature type="chain" id="PRO_5043326453" description="DDE Tnp4 domain-containing protein" evidence="1">
    <location>
        <begin position="18"/>
        <end position="95"/>
    </location>
</feature>
<dbReference type="Proteomes" id="UP001497382">
    <property type="component" value="Unassembled WGS sequence"/>
</dbReference>
<keyword evidence="3" id="KW-1185">Reference proteome</keyword>
<sequence>MRSWLVVRIWRFLNVVARFPGCTPDAFIWQSCNLKKAFDSGNKMHGVVWLLGDSGYIREPRLHSLFLTVSPGSAEEEYNSSILEVDVSLNVVMRC</sequence>
<evidence type="ECO:0000313" key="3">
    <source>
        <dbReference type="Proteomes" id="UP001497382"/>
    </source>
</evidence>
<name>A0AAV2BLM0_9ARAC</name>
<accession>A0AAV2BLM0</accession>
<proteinExistence type="predicted"/>
<dbReference type="EMBL" id="CAXIEN010000406">
    <property type="protein sequence ID" value="CAL1296862.1"/>
    <property type="molecule type" value="Genomic_DNA"/>
</dbReference>